<dbReference type="Gene3D" id="2.40.50.100">
    <property type="match status" value="2"/>
</dbReference>
<feature type="domain" description="Multidrug resistance protein MdtA-like C-terminal permuted SH3" evidence="4">
    <location>
        <begin position="638"/>
        <end position="695"/>
    </location>
</feature>
<evidence type="ECO:0000259" key="5">
    <source>
        <dbReference type="Pfam" id="PF25990"/>
    </source>
</evidence>
<reference evidence="6 7" key="1">
    <citation type="submission" date="2014-12" db="EMBL/GenBank/DDBJ databases">
        <title>Frankia sp. BMG5.1 draft genome.</title>
        <authorList>
            <person name="Gtari M."/>
            <person name="Ghodhbane-Gtari F."/>
            <person name="Nouioui I."/>
            <person name="Ktari A."/>
            <person name="Hezbri K."/>
            <person name="Mimouni W."/>
            <person name="Sbissi I."/>
            <person name="Ayari A."/>
            <person name="Yamanaka T."/>
            <person name="Normand P."/>
            <person name="Tisa L.S."/>
            <person name="Boudabous A."/>
        </authorList>
    </citation>
    <scope>NUCLEOTIDE SEQUENCE [LARGE SCALE GENOMIC DNA]</scope>
    <source>
        <strain evidence="6 7">BMG5.1</strain>
    </source>
</reference>
<evidence type="ECO:0000256" key="1">
    <source>
        <dbReference type="ARBA" id="ARBA00004196"/>
    </source>
</evidence>
<dbReference type="EMBL" id="JWIO01000006">
    <property type="protein sequence ID" value="KLL12226.1"/>
    <property type="molecule type" value="Genomic_DNA"/>
</dbReference>
<dbReference type="Proteomes" id="UP000035425">
    <property type="component" value="Unassembled WGS sequence"/>
</dbReference>
<sequence>MADRNSRGRRQRLRRRATVIAVIVVAGGAGGGVLAATAASGGPSYRTAAVTHRSVEATLNSTGTVTAISQAAVSFPVSGRVTRVAVTVGQHVTTGDVLAELDTSALAAAVDSARSALASAQARLAADQASQSTAGTASASTGASTAAPASASAGTGGVSAALFVTSGRAGVQDVGQVTATGDAGGTAPAGAAGGTGTTGAADSAEDLVRQYQQRLLADQHAADTILSQIKADLVHEQSVCQSFLDGLHQGGDHQSGGAASGSAASGATPGGGISGSGTVAPASLSSPAAAAATTPATSSAAPDGTDCAALLQQVLAEQEALNERLRAVAADIAALDAAVAQLLAQAQGGQQSPGPQPDAGASPGTGAAPGTGASSGTAPGTEAGAGAGAGADRPSSGPTGAGAATSGTGQSEGTTTHGDQNTLGGTAAGGGAPGGTAGGGATGRSAAGGTGAGGAAGGGGSGTGGAGTGGSRAPASAAQIAADQAAVDAADAVLLVAQQSLEQARLISPISGLVAAVNIAPGQSVSAGSSTATIVVLNPDAMQVTTTVSDSDLAAVKIGARARITPDGTSSPLTGTVVAVGLLPAASTASGGTASAGSSGSSSGVAYPVTIGLNDDGGGKLFAGSGAAVAIVTASATDALAVPTSAVLRIGNRYVVSVLRDGRVTSVPVRVGAVGTAFTQVTSGLSEGDQVVLADLNAPLPTGNTTPRGLGGAGLGPAGGGLTSGRGGLTGGGAGGGGFVVNGGGGRRNG</sequence>
<proteinExistence type="predicted"/>
<dbReference type="InterPro" id="IPR050465">
    <property type="entry name" value="UPF0194_transport"/>
</dbReference>
<keyword evidence="2" id="KW-0175">Coiled coil</keyword>
<keyword evidence="7" id="KW-1185">Reference proteome</keyword>
<feature type="region of interest" description="Disordered" evidence="3">
    <location>
        <begin position="346"/>
        <end position="473"/>
    </location>
</feature>
<evidence type="ECO:0000259" key="4">
    <source>
        <dbReference type="Pfam" id="PF25967"/>
    </source>
</evidence>
<name>A0ABR5F660_9ACTN</name>
<evidence type="ECO:0000256" key="3">
    <source>
        <dbReference type="SAM" id="MobiDB-lite"/>
    </source>
</evidence>
<evidence type="ECO:0000313" key="7">
    <source>
        <dbReference type="Proteomes" id="UP000035425"/>
    </source>
</evidence>
<feature type="compositionally biased region" description="Low complexity" evidence="3">
    <location>
        <begin position="390"/>
        <end position="416"/>
    </location>
</feature>
<dbReference type="RefSeq" id="WP_047222060.1">
    <property type="nucleotide sequence ID" value="NZ_JWIO01000006.1"/>
</dbReference>
<feature type="compositionally biased region" description="Gly residues" evidence="3">
    <location>
        <begin position="709"/>
        <end position="727"/>
    </location>
</feature>
<dbReference type="Gene3D" id="2.40.30.170">
    <property type="match status" value="1"/>
</dbReference>
<feature type="compositionally biased region" description="Gly residues" evidence="3">
    <location>
        <begin position="426"/>
        <end position="470"/>
    </location>
</feature>
<feature type="domain" description="YknX-like beta-barrel" evidence="5">
    <location>
        <begin position="542"/>
        <end position="618"/>
    </location>
</feature>
<comment type="subcellular location">
    <subcellularLocation>
        <location evidence="1">Cell envelope</location>
    </subcellularLocation>
</comment>
<dbReference type="Gene3D" id="1.10.287.470">
    <property type="entry name" value="Helix hairpin bin"/>
    <property type="match status" value="1"/>
</dbReference>
<feature type="compositionally biased region" description="Low complexity" evidence="3">
    <location>
        <begin position="255"/>
        <end position="267"/>
    </location>
</feature>
<feature type="region of interest" description="Disordered" evidence="3">
    <location>
        <begin position="251"/>
        <end position="279"/>
    </location>
</feature>
<gene>
    <name evidence="6" type="ORF">FrCorBMG51_05745</name>
</gene>
<feature type="compositionally biased region" description="Low complexity" evidence="3">
    <location>
        <begin position="181"/>
        <end position="190"/>
    </location>
</feature>
<dbReference type="PANTHER" id="PTHR32347">
    <property type="entry name" value="EFFLUX SYSTEM COMPONENT YKNX-RELATED"/>
    <property type="match status" value="1"/>
</dbReference>
<dbReference type="Pfam" id="PF25990">
    <property type="entry name" value="Beta-barrel_YknX"/>
    <property type="match status" value="1"/>
</dbReference>
<feature type="region of interest" description="Disordered" evidence="3">
    <location>
        <begin position="702"/>
        <end position="727"/>
    </location>
</feature>
<dbReference type="InterPro" id="IPR058627">
    <property type="entry name" value="MdtA-like_C"/>
</dbReference>
<evidence type="ECO:0000313" key="6">
    <source>
        <dbReference type="EMBL" id="KLL12226.1"/>
    </source>
</evidence>
<protein>
    <submittedName>
        <fullName evidence="6">Uncharacterized protein</fullName>
    </submittedName>
</protein>
<dbReference type="InterPro" id="IPR058636">
    <property type="entry name" value="Beta-barrel_YknX"/>
</dbReference>
<dbReference type="PANTHER" id="PTHR32347:SF23">
    <property type="entry name" value="BLL5650 PROTEIN"/>
    <property type="match status" value="1"/>
</dbReference>
<dbReference type="Pfam" id="PF25967">
    <property type="entry name" value="RND-MFP_C"/>
    <property type="match status" value="1"/>
</dbReference>
<feature type="region of interest" description="Disordered" evidence="3">
    <location>
        <begin position="181"/>
        <end position="200"/>
    </location>
</feature>
<organism evidence="6 7">
    <name type="scientific">Protofrankia coriariae</name>
    <dbReference type="NCBI Taxonomy" id="1562887"/>
    <lineage>
        <taxon>Bacteria</taxon>
        <taxon>Bacillati</taxon>
        <taxon>Actinomycetota</taxon>
        <taxon>Actinomycetes</taxon>
        <taxon>Frankiales</taxon>
        <taxon>Frankiaceae</taxon>
        <taxon>Protofrankia</taxon>
    </lineage>
</organism>
<feature type="compositionally biased region" description="Low complexity" evidence="3">
    <location>
        <begin position="346"/>
        <end position="382"/>
    </location>
</feature>
<accession>A0ABR5F660</accession>
<evidence type="ECO:0000256" key="2">
    <source>
        <dbReference type="ARBA" id="ARBA00023054"/>
    </source>
</evidence>
<comment type="caution">
    <text evidence="6">The sequence shown here is derived from an EMBL/GenBank/DDBJ whole genome shotgun (WGS) entry which is preliminary data.</text>
</comment>
<dbReference type="SUPFAM" id="SSF111369">
    <property type="entry name" value="HlyD-like secretion proteins"/>
    <property type="match status" value="2"/>
</dbReference>
<dbReference type="Gene3D" id="2.40.420.20">
    <property type="match status" value="1"/>
</dbReference>